<feature type="non-terminal residue" evidence="2">
    <location>
        <position position="1"/>
    </location>
</feature>
<feature type="region of interest" description="Disordered" evidence="1">
    <location>
        <begin position="1"/>
        <end position="123"/>
    </location>
</feature>
<keyword evidence="2" id="KW-0689">Ribosomal protein</keyword>
<gene>
    <name evidence="2" type="ORF">AVDCRST_MAG32-1097</name>
</gene>
<dbReference type="EMBL" id="CADCUM010000051">
    <property type="protein sequence ID" value="CAA9374984.1"/>
    <property type="molecule type" value="Genomic_DNA"/>
</dbReference>
<dbReference type="GO" id="GO:0005840">
    <property type="term" value="C:ribosome"/>
    <property type="evidence" value="ECO:0007669"/>
    <property type="project" value="UniProtKB-KW"/>
</dbReference>
<proteinExistence type="predicted"/>
<organism evidence="2">
    <name type="scientific">uncultured Nocardioides sp</name>
    <dbReference type="NCBI Taxonomy" id="198441"/>
    <lineage>
        <taxon>Bacteria</taxon>
        <taxon>Bacillati</taxon>
        <taxon>Actinomycetota</taxon>
        <taxon>Actinomycetes</taxon>
        <taxon>Propionibacteriales</taxon>
        <taxon>Nocardioidaceae</taxon>
        <taxon>Nocardioides</taxon>
        <taxon>environmental samples</taxon>
    </lineage>
</organism>
<feature type="non-terminal residue" evidence="2">
    <location>
        <position position="123"/>
    </location>
</feature>
<evidence type="ECO:0000313" key="2">
    <source>
        <dbReference type="EMBL" id="CAA9374984.1"/>
    </source>
</evidence>
<name>A0A6J4N518_9ACTN</name>
<dbReference type="AlphaFoldDB" id="A0A6J4N518"/>
<accession>A0A6J4N518</accession>
<reference evidence="2" key="1">
    <citation type="submission" date="2020-02" db="EMBL/GenBank/DDBJ databases">
        <authorList>
            <person name="Meier V. D."/>
        </authorList>
    </citation>
    <scope>NUCLEOTIDE SEQUENCE</scope>
    <source>
        <strain evidence="2">AVDCRST_MAG32</strain>
    </source>
</reference>
<protein>
    <submittedName>
        <fullName evidence="2">SSU ribosomal protein S12p (S23e)</fullName>
    </submittedName>
</protein>
<evidence type="ECO:0000256" key="1">
    <source>
        <dbReference type="SAM" id="MobiDB-lite"/>
    </source>
</evidence>
<keyword evidence="2" id="KW-0687">Ribonucleoprotein</keyword>
<sequence>AHHQPAGPQGPPGQGVEEQDACPEGISAAPWRLHPRLHHHPQEAELRPPQGRPRATEQRRRGHRLHPGCRSQPPGALDRARPRRPGEGPPRCPLQDHPRLARHPGCQEPQAGPQPLRREEGEV</sequence>